<dbReference type="EMBL" id="CM018050">
    <property type="protein sequence ID" value="KAA8517590.1"/>
    <property type="molecule type" value="Genomic_DNA"/>
</dbReference>
<dbReference type="AlphaFoldDB" id="A0A5J4ZGC6"/>
<dbReference type="Proteomes" id="UP000325577">
    <property type="component" value="Linkage Group LG7"/>
</dbReference>
<evidence type="ECO:0000313" key="1">
    <source>
        <dbReference type="EMBL" id="KAA8517590.1"/>
    </source>
</evidence>
<name>A0A5J4ZGC6_9ASTE</name>
<reference evidence="1 2" key="1">
    <citation type="submission" date="2019-09" db="EMBL/GenBank/DDBJ databases">
        <title>A chromosome-level genome assembly of the Chinese tupelo Nyssa sinensis.</title>
        <authorList>
            <person name="Yang X."/>
            <person name="Kang M."/>
            <person name="Yang Y."/>
            <person name="Xiong H."/>
            <person name="Wang M."/>
            <person name="Zhang Z."/>
            <person name="Wang Z."/>
            <person name="Wu H."/>
            <person name="Ma T."/>
            <person name="Liu J."/>
            <person name="Xi Z."/>
        </authorList>
    </citation>
    <scope>NUCLEOTIDE SEQUENCE [LARGE SCALE GENOMIC DNA]</scope>
    <source>
        <strain evidence="1">J267</strain>
        <tissue evidence="1">Leaf</tissue>
    </source>
</reference>
<sequence>MDSMKGSRLVFETMKWRKTFSGQRKIFKIWEVLLIVMLLLASRVIGRQLVGNSGGVDVELWLDEAMTSVVVTPLAMGVCDVAEMYRQ</sequence>
<organism evidence="1 2">
    <name type="scientific">Nyssa sinensis</name>
    <dbReference type="NCBI Taxonomy" id="561372"/>
    <lineage>
        <taxon>Eukaryota</taxon>
        <taxon>Viridiplantae</taxon>
        <taxon>Streptophyta</taxon>
        <taxon>Embryophyta</taxon>
        <taxon>Tracheophyta</taxon>
        <taxon>Spermatophyta</taxon>
        <taxon>Magnoliopsida</taxon>
        <taxon>eudicotyledons</taxon>
        <taxon>Gunneridae</taxon>
        <taxon>Pentapetalae</taxon>
        <taxon>asterids</taxon>
        <taxon>Cornales</taxon>
        <taxon>Nyssaceae</taxon>
        <taxon>Nyssa</taxon>
    </lineage>
</organism>
<protein>
    <submittedName>
        <fullName evidence="1">Uncharacterized protein</fullName>
    </submittedName>
</protein>
<proteinExistence type="predicted"/>
<accession>A0A5J4ZGC6</accession>
<keyword evidence="2" id="KW-1185">Reference proteome</keyword>
<evidence type="ECO:0000313" key="2">
    <source>
        <dbReference type="Proteomes" id="UP000325577"/>
    </source>
</evidence>
<gene>
    <name evidence="1" type="ORF">F0562_015064</name>
</gene>